<comment type="caution">
    <text evidence="1">The sequence shown here is derived from an EMBL/GenBank/DDBJ whole genome shotgun (WGS) entry which is preliminary data.</text>
</comment>
<name>A0A242M3L0_CABSO</name>
<evidence type="ECO:0000313" key="2">
    <source>
        <dbReference type="Proteomes" id="UP000194546"/>
    </source>
</evidence>
<sequence>MCVYCFSNLEMLAVRATRRSINRKAFTIMGFAPMLATH</sequence>
<dbReference type="AlphaFoldDB" id="A0A242M3L0"/>
<gene>
    <name evidence="1" type="ORF">PAMC26510_36685</name>
</gene>
<dbReference type="Proteomes" id="UP000194546">
    <property type="component" value="Unassembled WGS sequence"/>
</dbReference>
<reference evidence="1 2" key="1">
    <citation type="submission" date="2017-03" db="EMBL/GenBank/DDBJ databases">
        <title>Genome analysis of strain PAMC 26510.</title>
        <authorList>
            <person name="Oh H.-M."/>
            <person name="Yang J.-A."/>
        </authorList>
    </citation>
    <scope>NUCLEOTIDE SEQUENCE [LARGE SCALE GENOMIC DNA]</scope>
    <source>
        <strain evidence="1 2">PAMC 26510</strain>
    </source>
</reference>
<dbReference type="EMBL" id="NBTY01000212">
    <property type="protein sequence ID" value="OTP65771.1"/>
    <property type="molecule type" value="Genomic_DNA"/>
</dbReference>
<organism evidence="1 2">
    <name type="scientific">Caballeronia sordidicola</name>
    <name type="common">Burkholderia sordidicola</name>
    <dbReference type="NCBI Taxonomy" id="196367"/>
    <lineage>
        <taxon>Bacteria</taxon>
        <taxon>Pseudomonadati</taxon>
        <taxon>Pseudomonadota</taxon>
        <taxon>Betaproteobacteria</taxon>
        <taxon>Burkholderiales</taxon>
        <taxon>Burkholderiaceae</taxon>
        <taxon>Caballeronia</taxon>
    </lineage>
</organism>
<evidence type="ECO:0000313" key="1">
    <source>
        <dbReference type="EMBL" id="OTP65771.1"/>
    </source>
</evidence>
<proteinExistence type="predicted"/>
<protein>
    <submittedName>
        <fullName evidence="1">Uncharacterized protein</fullName>
    </submittedName>
</protein>
<accession>A0A242M3L0</accession>